<dbReference type="SUPFAM" id="SSF51445">
    <property type="entry name" value="(Trans)glycosidases"/>
    <property type="match status" value="1"/>
</dbReference>
<feature type="region of interest" description="Disordered" evidence="1">
    <location>
        <begin position="463"/>
        <end position="482"/>
    </location>
</feature>
<dbReference type="InterPro" id="IPR006103">
    <property type="entry name" value="Glyco_hydro_2_cat"/>
</dbReference>
<evidence type="ECO:0000256" key="1">
    <source>
        <dbReference type="SAM" id="MobiDB-lite"/>
    </source>
</evidence>
<sequence length="482" mass="53172">MFKRLASKKQRLFVMIGLCLLISDIVAGTGRASDAPMVPSPEIASPITPEADSGPIPVSIQHDESGYRLYRAGQPYFIKGIGGRQYLTMAAESGANSVRTWASHDAGGILDRADRQQMTVMLGIWLSHKRSDYLDGAYRKRKVDEVQRLLNNHKNHPALLIWALGNEINLQGANTPEAWQFVEQLARLIKSQDPYHPVISVVAFDHLSVANIAVHAPSLDAVGINAYGALSDVREMIDSTAYNGPYIITEWGVDGHWEARHTIWGRPIEPTSAEKVRYHIDRYRENILDNRDRCIGSYVFLWGQKQERTPTWYSMFIENLPGGEMLAASCPTVDAMHFNWSGHWPANQAPAVASMTVNDKVADGDVKLNPGEAFVARVAASDPDDDGLRYVWQIMEEPSELSIGGAHEPLPGVLGDVVDGHFPELMSNAPNKSGEYRLFVYVLDQNGHVGTANFPFAVNIPSSLKADTNPPVPENNTSIPPS</sequence>
<dbReference type="EMBL" id="AP021876">
    <property type="protein sequence ID" value="BBO80706.1"/>
    <property type="molecule type" value="Genomic_DNA"/>
</dbReference>
<dbReference type="Gene3D" id="3.20.20.80">
    <property type="entry name" value="Glycosidases"/>
    <property type="match status" value="1"/>
</dbReference>
<dbReference type="GO" id="GO:0004553">
    <property type="term" value="F:hydrolase activity, hydrolyzing O-glycosyl compounds"/>
    <property type="evidence" value="ECO:0007669"/>
    <property type="project" value="InterPro"/>
</dbReference>
<dbReference type="Proteomes" id="UP000425960">
    <property type="component" value="Chromosome"/>
</dbReference>
<dbReference type="Pfam" id="PF02836">
    <property type="entry name" value="Glyco_hydro_2_C"/>
    <property type="match status" value="1"/>
</dbReference>
<feature type="domain" description="Glycoside hydrolase family 2 catalytic" evidence="3">
    <location>
        <begin position="134"/>
        <end position="254"/>
    </location>
</feature>
<evidence type="ECO:0000313" key="4">
    <source>
        <dbReference type="EMBL" id="BBO80706.1"/>
    </source>
</evidence>
<proteinExistence type="predicted"/>
<evidence type="ECO:0000313" key="5">
    <source>
        <dbReference type="Proteomes" id="UP000425960"/>
    </source>
</evidence>
<keyword evidence="2" id="KW-0732">Signal</keyword>
<dbReference type="AlphaFoldDB" id="A0A5K7ZI82"/>
<name>A0A5K7ZI82_9BACT</name>
<evidence type="ECO:0000259" key="3">
    <source>
        <dbReference type="Pfam" id="PF02836"/>
    </source>
</evidence>
<protein>
    <recommendedName>
        <fullName evidence="3">Glycoside hydrolase family 2 catalytic domain-containing protein</fullName>
    </recommendedName>
</protein>
<dbReference type="RefSeq" id="WP_155321580.1">
    <property type="nucleotide sequence ID" value="NZ_AP021876.1"/>
</dbReference>
<dbReference type="InterPro" id="IPR017853">
    <property type="entry name" value="GH"/>
</dbReference>
<dbReference type="GO" id="GO:0005975">
    <property type="term" value="P:carbohydrate metabolic process"/>
    <property type="evidence" value="ECO:0007669"/>
    <property type="project" value="InterPro"/>
</dbReference>
<dbReference type="KEGG" id="dov:DSCO28_12720"/>
<feature type="chain" id="PRO_5024385204" description="Glycoside hydrolase family 2 catalytic domain-containing protein" evidence="2">
    <location>
        <begin position="28"/>
        <end position="482"/>
    </location>
</feature>
<evidence type="ECO:0000256" key="2">
    <source>
        <dbReference type="SAM" id="SignalP"/>
    </source>
</evidence>
<gene>
    <name evidence="4" type="ORF">DSCO28_12720</name>
</gene>
<organism evidence="4 5">
    <name type="scientific">Desulfosarcina ovata subsp. sediminis</name>
    <dbReference type="NCBI Taxonomy" id="885957"/>
    <lineage>
        <taxon>Bacteria</taxon>
        <taxon>Pseudomonadati</taxon>
        <taxon>Thermodesulfobacteriota</taxon>
        <taxon>Desulfobacteria</taxon>
        <taxon>Desulfobacterales</taxon>
        <taxon>Desulfosarcinaceae</taxon>
        <taxon>Desulfosarcina</taxon>
    </lineage>
</organism>
<accession>A0A5K7ZI82</accession>
<feature type="signal peptide" evidence="2">
    <location>
        <begin position="1"/>
        <end position="27"/>
    </location>
</feature>
<reference evidence="4 5" key="1">
    <citation type="submission" date="2019-11" db="EMBL/GenBank/DDBJ databases">
        <title>Comparative genomics of hydrocarbon-degrading Desulfosarcina strains.</title>
        <authorList>
            <person name="Watanabe M."/>
            <person name="Kojima H."/>
            <person name="Fukui M."/>
        </authorList>
    </citation>
    <scope>NUCLEOTIDE SEQUENCE [LARGE SCALE GENOMIC DNA]</scope>
    <source>
        <strain evidence="4 5">28bB2T</strain>
    </source>
</reference>